<keyword evidence="2" id="KW-1133">Transmembrane helix</keyword>
<evidence type="ECO:0000313" key="4">
    <source>
        <dbReference type="Proteomes" id="UP001307889"/>
    </source>
</evidence>
<reference evidence="3 4" key="1">
    <citation type="submission" date="2023-09" db="EMBL/GenBank/DDBJ databases">
        <title>Nesidiocoris tenuis whole genome shotgun sequence.</title>
        <authorList>
            <person name="Shibata T."/>
            <person name="Shimoda M."/>
            <person name="Kobayashi T."/>
            <person name="Uehara T."/>
        </authorList>
    </citation>
    <scope>NUCLEOTIDE SEQUENCE [LARGE SCALE GENOMIC DNA]</scope>
    <source>
        <strain evidence="3 4">Japan</strain>
    </source>
</reference>
<organism evidence="3 4">
    <name type="scientific">Nesidiocoris tenuis</name>
    <dbReference type="NCBI Taxonomy" id="355587"/>
    <lineage>
        <taxon>Eukaryota</taxon>
        <taxon>Metazoa</taxon>
        <taxon>Ecdysozoa</taxon>
        <taxon>Arthropoda</taxon>
        <taxon>Hexapoda</taxon>
        <taxon>Insecta</taxon>
        <taxon>Pterygota</taxon>
        <taxon>Neoptera</taxon>
        <taxon>Paraneoptera</taxon>
        <taxon>Hemiptera</taxon>
        <taxon>Heteroptera</taxon>
        <taxon>Panheteroptera</taxon>
        <taxon>Cimicomorpha</taxon>
        <taxon>Miridae</taxon>
        <taxon>Dicyphina</taxon>
        <taxon>Nesidiocoris</taxon>
    </lineage>
</organism>
<feature type="compositionally biased region" description="Polar residues" evidence="1">
    <location>
        <begin position="15"/>
        <end position="24"/>
    </location>
</feature>
<evidence type="ECO:0000256" key="1">
    <source>
        <dbReference type="SAM" id="MobiDB-lite"/>
    </source>
</evidence>
<feature type="region of interest" description="Disordered" evidence="1">
    <location>
        <begin position="1"/>
        <end position="25"/>
    </location>
</feature>
<dbReference type="Proteomes" id="UP001307889">
    <property type="component" value="Chromosome 9"/>
</dbReference>
<dbReference type="EMBL" id="AP028917">
    <property type="protein sequence ID" value="BES98253.1"/>
    <property type="molecule type" value="Genomic_DNA"/>
</dbReference>
<feature type="transmembrane region" description="Helical" evidence="2">
    <location>
        <begin position="53"/>
        <end position="75"/>
    </location>
</feature>
<keyword evidence="2" id="KW-0812">Transmembrane</keyword>
<gene>
    <name evidence="3" type="ORF">NTJ_11068</name>
</gene>
<evidence type="ECO:0000256" key="2">
    <source>
        <dbReference type="SAM" id="Phobius"/>
    </source>
</evidence>
<evidence type="ECO:0000313" key="3">
    <source>
        <dbReference type="EMBL" id="BES98253.1"/>
    </source>
</evidence>
<sequence length="464" mass="52074">MRVQTDDGKIPAGKTSETQLQSQEPMKIENQETTIDYRNLLPRVESRDSKAMLFCKNVLLFVAIAAFSLACLVFIRDLWMTDSSESTEVIRPHPMVSADAPTPFPIIDKMLKDLGMNEANTAEPDSQKGKVISQTTRITFRVNPEAPDAAYDNDAQQQFLDDAMRMVMGNMEEKREPESAPFFGNFPFFGGPSSPVHPKLIIVKKISPSSFPANQDDLVKSVLDGPEAPSDESMFPFGRSNPFSIFSPFRMVRPVETMPNNLEQYEKIVKEMDSSSAKILNHTEELEALVKKQLEAPANDAKIAYFFASSSANLKKIETNLKFARQVIKAELEYLKSSTEGVKNLVERVKSYHSALSIPLSVVFEASADLTNTGELDRKIEGPVFDSIISLGRELINFGKLIYEDVKALEERLTQNGQDLDQIFKINARPVVRRRLIIFRSPEEKPEAPKESVPAENSETKKLE</sequence>
<proteinExistence type="predicted"/>
<protein>
    <submittedName>
        <fullName evidence="3">Uncharacterized protein</fullName>
    </submittedName>
</protein>
<name>A0ABN7B1Z3_9HEMI</name>
<keyword evidence="4" id="KW-1185">Reference proteome</keyword>
<keyword evidence="2" id="KW-0472">Membrane</keyword>
<feature type="region of interest" description="Disordered" evidence="1">
    <location>
        <begin position="443"/>
        <end position="464"/>
    </location>
</feature>
<accession>A0ABN7B1Z3</accession>